<accession>A0A9D2LC07</accession>
<feature type="compositionally biased region" description="Basic and acidic residues" evidence="1">
    <location>
        <begin position="1"/>
        <end position="19"/>
    </location>
</feature>
<dbReference type="EMBL" id="DWZH01000034">
    <property type="protein sequence ID" value="HJB09735.1"/>
    <property type="molecule type" value="Genomic_DNA"/>
</dbReference>
<dbReference type="AlphaFoldDB" id="A0A9D2LC07"/>
<dbReference type="GO" id="GO:0005525">
    <property type="term" value="F:GTP binding"/>
    <property type="evidence" value="ECO:0007669"/>
    <property type="project" value="InterPro"/>
</dbReference>
<feature type="compositionally biased region" description="Low complexity" evidence="1">
    <location>
        <begin position="406"/>
        <end position="417"/>
    </location>
</feature>
<dbReference type="GO" id="GO:0000028">
    <property type="term" value="P:ribosomal small subunit assembly"/>
    <property type="evidence" value="ECO:0007669"/>
    <property type="project" value="TreeGrafter"/>
</dbReference>
<dbReference type="InterPro" id="IPR045063">
    <property type="entry name" value="Dynamin_N"/>
</dbReference>
<sequence>MSPRDEGGIHPRHEKDTGRSARTGRGRRAGEGSGPAVPLNERIDALGRAADALETVAPEADVQATREVLDRIDRRRTLSAEHTVIGLFGATGSGKSSLLNVLVGAEISRVAVRRPTTSQPVAAVLGAAGSEPLLDWLEVTERHQLDGAGSALEHAAAPQRGSGRGRRRRDPESGRPPGMVLLDLPDLDSVQPAHRALAERMTALVDVIVWVTDPQKYADAVLHHDFVRPFAGHDAVTVMVLNQSDRLRPEERGAVLDSLAGIVRAEGLTAAPVLATSATTGEGLEELREHLVAIARSQEAAAFRQRADLTAAADRLHEVADPAGLPAAADPADVDALAQDLAVAARVDEVATAVGSSYRYRAGNRVGWPPLRWLRRVRPDPLRRWNIGQQRDGQGLERTSLPEPDAASAARASGGVRRFADASSAGGSEPWRAAVRGAARSREPELPEALDQAIARTDLRSRAGSWWWPVLDVLQWLVLLIGVVGLGWLALNMVLALFQLPPPPMPMIEELWIPIPLPTVLVVLSIAAGILLAVLGGAVAVLTGAARQRRARRLLARSVREVAEQLVVDEVEAVLARAAATATDLASAGGREWVERM</sequence>
<keyword evidence="2" id="KW-1133">Transmembrane helix</keyword>
<dbReference type="Gene3D" id="3.40.50.300">
    <property type="entry name" value="P-loop containing nucleotide triphosphate hydrolases"/>
    <property type="match status" value="1"/>
</dbReference>
<keyword evidence="2" id="KW-0812">Transmembrane</keyword>
<dbReference type="PANTHER" id="PTHR42698:SF1">
    <property type="entry name" value="GTPASE ERA, MITOCHONDRIAL"/>
    <property type="match status" value="1"/>
</dbReference>
<protein>
    <submittedName>
        <fullName evidence="4">Dynamin family protein</fullName>
    </submittedName>
</protein>
<evidence type="ECO:0000256" key="2">
    <source>
        <dbReference type="SAM" id="Phobius"/>
    </source>
</evidence>
<organism evidence="4 5">
    <name type="scientific">Candidatus Brachybacterium merdavium</name>
    <dbReference type="NCBI Taxonomy" id="2838513"/>
    <lineage>
        <taxon>Bacteria</taxon>
        <taxon>Bacillati</taxon>
        <taxon>Actinomycetota</taxon>
        <taxon>Actinomycetes</taxon>
        <taxon>Micrococcales</taxon>
        <taxon>Dermabacteraceae</taxon>
        <taxon>Brachybacterium</taxon>
    </lineage>
</organism>
<feature type="region of interest" description="Disordered" evidence="1">
    <location>
        <begin position="147"/>
        <end position="181"/>
    </location>
</feature>
<feature type="transmembrane region" description="Helical" evidence="2">
    <location>
        <begin position="520"/>
        <end position="545"/>
    </location>
</feature>
<feature type="region of interest" description="Disordered" evidence="1">
    <location>
        <begin position="385"/>
        <end position="437"/>
    </location>
</feature>
<evidence type="ECO:0000313" key="4">
    <source>
        <dbReference type="EMBL" id="HJB09735.1"/>
    </source>
</evidence>
<dbReference type="InterPro" id="IPR027417">
    <property type="entry name" value="P-loop_NTPase"/>
</dbReference>
<reference evidence="4" key="2">
    <citation type="submission" date="2021-04" db="EMBL/GenBank/DDBJ databases">
        <authorList>
            <person name="Gilroy R."/>
        </authorList>
    </citation>
    <scope>NUCLEOTIDE SEQUENCE</scope>
    <source>
        <strain evidence="4">ChiHjej13B12-24818</strain>
    </source>
</reference>
<dbReference type="GO" id="GO:0005829">
    <property type="term" value="C:cytosol"/>
    <property type="evidence" value="ECO:0007669"/>
    <property type="project" value="TreeGrafter"/>
</dbReference>
<dbReference type="GO" id="GO:0043024">
    <property type="term" value="F:ribosomal small subunit binding"/>
    <property type="evidence" value="ECO:0007669"/>
    <property type="project" value="TreeGrafter"/>
</dbReference>
<dbReference type="Proteomes" id="UP000823823">
    <property type="component" value="Unassembled WGS sequence"/>
</dbReference>
<feature type="domain" description="Dynamin N-terminal" evidence="3">
    <location>
        <begin position="85"/>
        <end position="243"/>
    </location>
</feature>
<feature type="region of interest" description="Disordered" evidence="1">
    <location>
        <begin position="1"/>
        <end position="39"/>
    </location>
</feature>
<proteinExistence type="predicted"/>
<keyword evidence="2" id="KW-0472">Membrane</keyword>
<feature type="transmembrane region" description="Helical" evidence="2">
    <location>
        <begin position="476"/>
        <end position="500"/>
    </location>
</feature>
<name>A0A9D2LC07_9MICO</name>
<dbReference type="GO" id="GO:0019843">
    <property type="term" value="F:rRNA binding"/>
    <property type="evidence" value="ECO:0007669"/>
    <property type="project" value="TreeGrafter"/>
</dbReference>
<reference evidence="4" key="1">
    <citation type="journal article" date="2021" name="PeerJ">
        <title>Extensive microbial diversity within the chicken gut microbiome revealed by metagenomics and culture.</title>
        <authorList>
            <person name="Gilroy R."/>
            <person name="Ravi A."/>
            <person name="Getino M."/>
            <person name="Pursley I."/>
            <person name="Horton D.L."/>
            <person name="Alikhan N.F."/>
            <person name="Baker D."/>
            <person name="Gharbi K."/>
            <person name="Hall N."/>
            <person name="Watson M."/>
            <person name="Adriaenssens E.M."/>
            <person name="Foster-Nyarko E."/>
            <person name="Jarju S."/>
            <person name="Secka A."/>
            <person name="Antonio M."/>
            <person name="Oren A."/>
            <person name="Chaudhuri R.R."/>
            <person name="La Ragione R."/>
            <person name="Hildebrand F."/>
            <person name="Pallen M.J."/>
        </authorList>
    </citation>
    <scope>NUCLEOTIDE SEQUENCE</scope>
    <source>
        <strain evidence="4">ChiHjej13B12-24818</strain>
    </source>
</reference>
<evidence type="ECO:0000256" key="1">
    <source>
        <dbReference type="SAM" id="MobiDB-lite"/>
    </source>
</evidence>
<evidence type="ECO:0000259" key="3">
    <source>
        <dbReference type="Pfam" id="PF00350"/>
    </source>
</evidence>
<dbReference type="SUPFAM" id="SSF52540">
    <property type="entry name" value="P-loop containing nucleoside triphosphate hydrolases"/>
    <property type="match status" value="1"/>
</dbReference>
<evidence type="ECO:0000313" key="5">
    <source>
        <dbReference type="Proteomes" id="UP000823823"/>
    </source>
</evidence>
<dbReference type="Pfam" id="PF00350">
    <property type="entry name" value="Dynamin_N"/>
    <property type="match status" value="1"/>
</dbReference>
<dbReference type="PANTHER" id="PTHR42698">
    <property type="entry name" value="GTPASE ERA"/>
    <property type="match status" value="1"/>
</dbReference>
<dbReference type="InterPro" id="IPR005662">
    <property type="entry name" value="GTPase_Era-like"/>
</dbReference>
<gene>
    <name evidence="4" type="ORF">H9786_04265</name>
</gene>
<comment type="caution">
    <text evidence="4">The sequence shown here is derived from an EMBL/GenBank/DDBJ whole genome shotgun (WGS) entry which is preliminary data.</text>
</comment>